<dbReference type="WBParaSite" id="SCUD_0002264001-mRNA-1">
    <property type="protein sequence ID" value="SCUD_0002264001-mRNA-1"/>
    <property type="gene ID" value="SCUD_0002264001"/>
</dbReference>
<evidence type="ECO:0000256" key="1">
    <source>
        <dbReference type="SAM" id="Phobius"/>
    </source>
</evidence>
<accession>A0A183L5M1</accession>
<protein>
    <submittedName>
        <fullName evidence="4">DctM domain-containing protein</fullName>
    </submittedName>
</protein>
<name>A0A183L5M1_9TREM</name>
<evidence type="ECO:0000313" key="3">
    <source>
        <dbReference type="Proteomes" id="UP000279833"/>
    </source>
</evidence>
<keyword evidence="3" id="KW-1185">Reference proteome</keyword>
<organism evidence="4">
    <name type="scientific">Schistosoma curassoni</name>
    <dbReference type="NCBI Taxonomy" id="6186"/>
    <lineage>
        <taxon>Eukaryota</taxon>
        <taxon>Metazoa</taxon>
        <taxon>Spiralia</taxon>
        <taxon>Lophotrochozoa</taxon>
        <taxon>Platyhelminthes</taxon>
        <taxon>Trematoda</taxon>
        <taxon>Digenea</taxon>
        <taxon>Strigeidida</taxon>
        <taxon>Schistosomatoidea</taxon>
        <taxon>Schistosomatidae</taxon>
        <taxon>Schistosoma</taxon>
    </lineage>
</organism>
<keyword evidence="1" id="KW-1133">Transmembrane helix</keyword>
<evidence type="ECO:0000313" key="2">
    <source>
        <dbReference type="EMBL" id="VDP79629.1"/>
    </source>
</evidence>
<gene>
    <name evidence="2" type="ORF">SCUD_LOCUS22637</name>
</gene>
<dbReference type="Proteomes" id="UP000279833">
    <property type="component" value="Unassembled WGS sequence"/>
</dbReference>
<feature type="transmembrane region" description="Helical" evidence="1">
    <location>
        <begin position="12"/>
        <end position="34"/>
    </location>
</feature>
<keyword evidence="1" id="KW-0812">Transmembrane</keyword>
<dbReference type="EMBL" id="UZAK01050143">
    <property type="protein sequence ID" value="VDP79629.1"/>
    <property type="molecule type" value="Genomic_DNA"/>
</dbReference>
<keyword evidence="1" id="KW-0472">Membrane</keyword>
<feature type="transmembrane region" description="Helical" evidence="1">
    <location>
        <begin position="40"/>
        <end position="62"/>
    </location>
</feature>
<proteinExistence type="predicted"/>
<reference evidence="4" key="1">
    <citation type="submission" date="2016-06" db="UniProtKB">
        <authorList>
            <consortium name="WormBaseParasite"/>
        </authorList>
    </citation>
    <scope>IDENTIFICATION</scope>
</reference>
<reference evidence="2 3" key="2">
    <citation type="submission" date="2018-11" db="EMBL/GenBank/DDBJ databases">
        <authorList>
            <consortium name="Pathogen Informatics"/>
        </authorList>
    </citation>
    <scope>NUCLEOTIDE SEQUENCE [LARGE SCALE GENOMIC DNA]</scope>
    <source>
        <strain evidence="2">Dakar</strain>
        <strain evidence="3">Dakar, Senegal</strain>
    </source>
</reference>
<sequence>MFAVTSISDFSASAGILSGPAAFQLLVYLMVMLIPPVGGLTSIGMSVYAAPMSSGFNGVGLFKSSSKYSTYLFLCS</sequence>
<dbReference type="AlphaFoldDB" id="A0A183L5M1"/>
<evidence type="ECO:0000313" key="4">
    <source>
        <dbReference type="WBParaSite" id="SCUD_0002264001-mRNA-1"/>
    </source>
</evidence>